<dbReference type="SUPFAM" id="SSF48371">
    <property type="entry name" value="ARM repeat"/>
    <property type="match status" value="1"/>
</dbReference>
<accession>A0ABW8LMS1</accession>
<dbReference type="Pfam" id="PF13646">
    <property type="entry name" value="HEAT_2"/>
    <property type="match status" value="1"/>
</dbReference>
<gene>
    <name evidence="1" type="ORF">ACI2L5_20080</name>
</gene>
<dbReference type="RefSeq" id="WP_358640412.1">
    <property type="nucleotide sequence ID" value="NZ_JBFAEV010000016.1"/>
</dbReference>
<name>A0ABW8LMS1_9ACTN</name>
<keyword evidence="2" id="KW-1185">Reference proteome</keyword>
<dbReference type="Gene3D" id="1.25.10.10">
    <property type="entry name" value="Leucine-rich Repeat Variant"/>
    <property type="match status" value="1"/>
</dbReference>
<reference evidence="1 2" key="1">
    <citation type="submission" date="2024-11" db="EMBL/GenBank/DDBJ databases">
        <title>The Natural Products Discovery Center: Release of the First 8490 Sequenced Strains for Exploring Actinobacteria Biosynthetic Diversity.</title>
        <authorList>
            <person name="Kalkreuter E."/>
            <person name="Kautsar S.A."/>
            <person name="Yang D."/>
            <person name="Bader C.D."/>
            <person name="Teijaro C.N."/>
            <person name="Fluegel L."/>
            <person name="Davis C.M."/>
            <person name="Simpson J.R."/>
            <person name="Lauterbach L."/>
            <person name="Steele A.D."/>
            <person name="Gui C."/>
            <person name="Meng S."/>
            <person name="Li G."/>
            <person name="Viehrig K."/>
            <person name="Ye F."/>
            <person name="Su P."/>
            <person name="Kiefer A.F."/>
            <person name="Nichols A."/>
            <person name="Cepeda A.J."/>
            <person name="Yan W."/>
            <person name="Fan B."/>
            <person name="Jiang Y."/>
            <person name="Adhikari A."/>
            <person name="Zheng C.-J."/>
            <person name="Schuster L."/>
            <person name="Cowan T.M."/>
            <person name="Smanski M.J."/>
            <person name="Chevrette M.G."/>
            <person name="De Carvalho L.P.S."/>
            <person name="Shen B."/>
        </authorList>
    </citation>
    <scope>NUCLEOTIDE SEQUENCE [LARGE SCALE GENOMIC DNA]</scope>
    <source>
        <strain evidence="1 2">NPDC020863</strain>
    </source>
</reference>
<comment type="caution">
    <text evidence="1">The sequence shown here is derived from an EMBL/GenBank/DDBJ whole genome shotgun (WGS) entry which is preliminary data.</text>
</comment>
<sequence length="713" mass="76180">MTSSSPTHPAPLERFQAVLSGISEVKEGTIDDLVDALTHLDTAGEATGDAADATAALRMLGERPGVVLRLDGQVRWATTPAPVYDRPVALAFACSNSDGRVRERAVRRILDRPSPELMPFLVLRTGDWVRQVRERARAGLTDLLSRDPARFVPAAAPTALLADRRRRGDFARRQVLAALLSAPGAALLDGLLASPLREQRRFALEVAGATGGLPLRTLVSLAEGDTDVRIRARAAEAAAREAVWTDRADLLRRLAAARHREVRATALTGLIRTGHPDEATAALDDPAGLVRAVARDAARRTGTDVLAHYRAAVSAAASAPQPPTGAVPTGTVPTGVVPTGAVPTGAVDGLAETGSAADAPLLLPLLDHPQAPVRAHALHALRAFGAAPADRVIPLLRDPSGKVIRQAVTALRPHTAELPPGLAAALLTDSRAVVRRAGHRLLSEPDPVARLRTLLSLAADPDPRLSARVASDITALAHGLHPRPGRPGHGRGVAPLDTTAEQRADLLTLTDAATAALPHRTRQLLYEGLDPTSWTAELLRARHGSHPDTVNPLLELRATYTSQDPWATAELIRDVLRTVLEHAAAPAGEWPAEDKWPTLLPEWFVQRCAPEPPPPPERTDPATWLARWRGLTQRQRQAEAISAATADWRLTAWLDLFDPDGLADSRSWRFWDSGTTTATTGWVRVGVDGHPYGGRGALLWLIEAAGGYDIDLP</sequence>
<protein>
    <submittedName>
        <fullName evidence="1">HEAT repeat domain-containing protein</fullName>
    </submittedName>
</protein>
<dbReference type="InterPro" id="IPR016024">
    <property type="entry name" value="ARM-type_fold"/>
</dbReference>
<evidence type="ECO:0000313" key="2">
    <source>
        <dbReference type="Proteomes" id="UP001620295"/>
    </source>
</evidence>
<dbReference type="InterPro" id="IPR011989">
    <property type="entry name" value="ARM-like"/>
</dbReference>
<proteinExistence type="predicted"/>
<evidence type="ECO:0000313" key="1">
    <source>
        <dbReference type="EMBL" id="MFK4267216.1"/>
    </source>
</evidence>
<dbReference type="Proteomes" id="UP001620295">
    <property type="component" value="Unassembled WGS sequence"/>
</dbReference>
<dbReference type="EMBL" id="JBJDQH010000006">
    <property type="protein sequence ID" value="MFK4267216.1"/>
    <property type="molecule type" value="Genomic_DNA"/>
</dbReference>
<organism evidence="1 2">
    <name type="scientific">Streptomyces milbemycinicus</name>
    <dbReference type="NCBI Taxonomy" id="476552"/>
    <lineage>
        <taxon>Bacteria</taxon>
        <taxon>Bacillati</taxon>
        <taxon>Actinomycetota</taxon>
        <taxon>Actinomycetes</taxon>
        <taxon>Kitasatosporales</taxon>
        <taxon>Streptomycetaceae</taxon>
        <taxon>Streptomyces</taxon>
    </lineage>
</organism>